<proteinExistence type="predicted"/>
<dbReference type="AlphaFoldDB" id="A0A5J4WH96"/>
<gene>
    <name evidence="1" type="ORF">EZS28_010192</name>
</gene>
<dbReference type="EMBL" id="SNRW01001985">
    <property type="protein sequence ID" value="KAA6394281.1"/>
    <property type="molecule type" value="Genomic_DNA"/>
</dbReference>
<name>A0A5J4WH96_9EUKA</name>
<reference evidence="1 2" key="1">
    <citation type="submission" date="2019-03" db="EMBL/GenBank/DDBJ databases">
        <title>Single cell metagenomics reveals metabolic interactions within the superorganism composed of flagellate Streblomastix strix and complex community of Bacteroidetes bacteria on its surface.</title>
        <authorList>
            <person name="Treitli S.C."/>
            <person name="Kolisko M."/>
            <person name="Husnik F."/>
            <person name="Keeling P."/>
            <person name="Hampl V."/>
        </authorList>
    </citation>
    <scope>NUCLEOTIDE SEQUENCE [LARGE SCALE GENOMIC DNA]</scope>
    <source>
        <strain evidence="1">ST1C</strain>
    </source>
</reference>
<protein>
    <submittedName>
        <fullName evidence="1">Uncharacterized protein</fullName>
    </submittedName>
</protein>
<sequence>MSSSIVFNLKTLALLGFDVQTTINQLPQIVAAAKVVTSEENQTNSAYLVAGFQDYDYFFQVNRIGNEGCQIKTQTILICDTTIILSPTAA</sequence>
<accession>A0A5J4WH96</accession>
<evidence type="ECO:0000313" key="1">
    <source>
        <dbReference type="EMBL" id="KAA6394281.1"/>
    </source>
</evidence>
<organism evidence="1 2">
    <name type="scientific">Streblomastix strix</name>
    <dbReference type="NCBI Taxonomy" id="222440"/>
    <lineage>
        <taxon>Eukaryota</taxon>
        <taxon>Metamonada</taxon>
        <taxon>Preaxostyla</taxon>
        <taxon>Oxymonadida</taxon>
        <taxon>Streblomastigidae</taxon>
        <taxon>Streblomastix</taxon>
    </lineage>
</organism>
<dbReference type="Proteomes" id="UP000324800">
    <property type="component" value="Unassembled WGS sequence"/>
</dbReference>
<evidence type="ECO:0000313" key="2">
    <source>
        <dbReference type="Proteomes" id="UP000324800"/>
    </source>
</evidence>
<comment type="caution">
    <text evidence="1">The sequence shown here is derived from an EMBL/GenBank/DDBJ whole genome shotgun (WGS) entry which is preliminary data.</text>
</comment>